<feature type="region of interest" description="Disordered" evidence="1">
    <location>
        <begin position="69"/>
        <end position="92"/>
    </location>
</feature>
<comment type="caution">
    <text evidence="2">The sequence shown here is derived from an EMBL/GenBank/DDBJ whole genome shotgun (WGS) entry which is preliminary data.</text>
</comment>
<reference evidence="2 3" key="1">
    <citation type="journal article" date="2014" name="Agronomy (Basel)">
        <title>A Draft Genome Sequence for Ensete ventricosum, the Drought-Tolerant Tree Against Hunger.</title>
        <authorList>
            <person name="Harrison J."/>
            <person name="Moore K.A."/>
            <person name="Paszkiewicz K."/>
            <person name="Jones T."/>
            <person name="Grant M."/>
            <person name="Ambacheew D."/>
            <person name="Muzemil S."/>
            <person name="Studholme D.J."/>
        </authorList>
    </citation>
    <scope>NUCLEOTIDE SEQUENCE [LARGE SCALE GENOMIC DNA]</scope>
</reference>
<proteinExistence type="predicted"/>
<dbReference type="Proteomes" id="UP000287651">
    <property type="component" value="Unassembled WGS sequence"/>
</dbReference>
<gene>
    <name evidence="2" type="ORF">B296_00038694</name>
</gene>
<evidence type="ECO:0000313" key="2">
    <source>
        <dbReference type="EMBL" id="RRT50203.1"/>
    </source>
</evidence>
<protein>
    <submittedName>
        <fullName evidence="2">Uncharacterized protein</fullName>
    </submittedName>
</protein>
<name>A0A426YES7_ENSVE</name>
<evidence type="ECO:0000256" key="1">
    <source>
        <dbReference type="SAM" id="MobiDB-lite"/>
    </source>
</evidence>
<sequence>MFAIHRSLPSTTIAVTAVEPPGPKCFEFSRMDLFVEQNRNETSGIQGEGKEIAPTLMMLKNSDLFMAPGAKREPKETMANGEGGLRKRGKDE</sequence>
<dbReference type="EMBL" id="AMZH03012898">
    <property type="protein sequence ID" value="RRT50203.1"/>
    <property type="molecule type" value="Genomic_DNA"/>
</dbReference>
<dbReference type="AlphaFoldDB" id="A0A426YES7"/>
<evidence type="ECO:0000313" key="3">
    <source>
        <dbReference type="Proteomes" id="UP000287651"/>
    </source>
</evidence>
<organism evidence="2 3">
    <name type="scientific">Ensete ventricosum</name>
    <name type="common">Abyssinian banana</name>
    <name type="synonym">Musa ensete</name>
    <dbReference type="NCBI Taxonomy" id="4639"/>
    <lineage>
        <taxon>Eukaryota</taxon>
        <taxon>Viridiplantae</taxon>
        <taxon>Streptophyta</taxon>
        <taxon>Embryophyta</taxon>
        <taxon>Tracheophyta</taxon>
        <taxon>Spermatophyta</taxon>
        <taxon>Magnoliopsida</taxon>
        <taxon>Liliopsida</taxon>
        <taxon>Zingiberales</taxon>
        <taxon>Musaceae</taxon>
        <taxon>Ensete</taxon>
    </lineage>
</organism>
<accession>A0A426YES7</accession>